<evidence type="ECO:0000313" key="3">
    <source>
        <dbReference type="Proteomes" id="UP000007266"/>
    </source>
</evidence>
<name>A0A139WER3_TRICA</name>
<evidence type="ECO:0000256" key="1">
    <source>
        <dbReference type="SAM" id="Phobius"/>
    </source>
</evidence>
<dbReference type="EMBL" id="KQ971354">
    <property type="protein sequence ID" value="KYB26341.1"/>
    <property type="molecule type" value="Genomic_DNA"/>
</dbReference>
<dbReference type="InParanoid" id="A0A139WER3"/>
<accession>A0A139WER3</accession>
<proteinExistence type="predicted"/>
<dbReference type="Proteomes" id="UP000007266">
    <property type="component" value="Linkage group 7"/>
</dbReference>
<organism evidence="2 3">
    <name type="scientific">Tribolium castaneum</name>
    <name type="common">Red flour beetle</name>
    <dbReference type="NCBI Taxonomy" id="7070"/>
    <lineage>
        <taxon>Eukaryota</taxon>
        <taxon>Metazoa</taxon>
        <taxon>Ecdysozoa</taxon>
        <taxon>Arthropoda</taxon>
        <taxon>Hexapoda</taxon>
        <taxon>Insecta</taxon>
        <taxon>Pterygota</taxon>
        <taxon>Neoptera</taxon>
        <taxon>Endopterygota</taxon>
        <taxon>Coleoptera</taxon>
        <taxon>Polyphaga</taxon>
        <taxon>Cucujiformia</taxon>
        <taxon>Tenebrionidae</taxon>
        <taxon>Tenebrionidae incertae sedis</taxon>
        <taxon>Tribolium</taxon>
    </lineage>
</organism>
<sequence>MNTSDTFLGSHSSTNQLKGLNTAKEKILMGLLIANMLLLIFLIFVMNLLSHNC</sequence>
<reference evidence="2 3" key="2">
    <citation type="journal article" date="2010" name="Nucleic Acids Res.">
        <title>BeetleBase in 2010: revisions to provide comprehensive genomic information for Tribolium castaneum.</title>
        <authorList>
            <person name="Kim H.S."/>
            <person name="Murphy T."/>
            <person name="Xia J."/>
            <person name="Caragea D."/>
            <person name="Park Y."/>
            <person name="Beeman R.W."/>
            <person name="Lorenzen M.D."/>
            <person name="Butcher S."/>
            <person name="Manak J.R."/>
            <person name="Brown S.J."/>
        </authorList>
    </citation>
    <scope>GENOME REANNOTATION</scope>
    <source>
        <strain evidence="2 3">Georgia GA2</strain>
    </source>
</reference>
<keyword evidence="3" id="KW-1185">Reference proteome</keyword>
<feature type="transmembrane region" description="Helical" evidence="1">
    <location>
        <begin position="27"/>
        <end position="49"/>
    </location>
</feature>
<reference evidence="2 3" key="1">
    <citation type="journal article" date="2008" name="Nature">
        <title>The genome of the model beetle and pest Tribolium castaneum.</title>
        <authorList>
            <consortium name="Tribolium Genome Sequencing Consortium"/>
            <person name="Richards S."/>
            <person name="Gibbs R.A."/>
            <person name="Weinstock G.M."/>
            <person name="Brown S.J."/>
            <person name="Denell R."/>
            <person name="Beeman R.W."/>
            <person name="Gibbs R."/>
            <person name="Beeman R.W."/>
            <person name="Brown S.J."/>
            <person name="Bucher G."/>
            <person name="Friedrich M."/>
            <person name="Grimmelikhuijzen C.J."/>
            <person name="Klingler M."/>
            <person name="Lorenzen M."/>
            <person name="Richards S."/>
            <person name="Roth S."/>
            <person name="Schroder R."/>
            <person name="Tautz D."/>
            <person name="Zdobnov E.M."/>
            <person name="Muzny D."/>
            <person name="Gibbs R.A."/>
            <person name="Weinstock G.M."/>
            <person name="Attaway T."/>
            <person name="Bell S."/>
            <person name="Buhay C.J."/>
            <person name="Chandrabose M.N."/>
            <person name="Chavez D."/>
            <person name="Clerk-Blankenburg K.P."/>
            <person name="Cree A."/>
            <person name="Dao M."/>
            <person name="Davis C."/>
            <person name="Chacko J."/>
            <person name="Dinh H."/>
            <person name="Dugan-Rocha S."/>
            <person name="Fowler G."/>
            <person name="Garner T.T."/>
            <person name="Garnes J."/>
            <person name="Gnirke A."/>
            <person name="Hawes A."/>
            <person name="Hernandez J."/>
            <person name="Hines S."/>
            <person name="Holder M."/>
            <person name="Hume J."/>
            <person name="Jhangiani S.N."/>
            <person name="Joshi V."/>
            <person name="Khan Z.M."/>
            <person name="Jackson L."/>
            <person name="Kovar C."/>
            <person name="Kowis A."/>
            <person name="Lee S."/>
            <person name="Lewis L.R."/>
            <person name="Margolis J."/>
            <person name="Morgan M."/>
            <person name="Nazareth L.V."/>
            <person name="Nguyen N."/>
            <person name="Okwuonu G."/>
            <person name="Parker D."/>
            <person name="Richards S."/>
            <person name="Ruiz S.J."/>
            <person name="Santibanez J."/>
            <person name="Savard J."/>
            <person name="Scherer S.E."/>
            <person name="Schneider B."/>
            <person name="Sodergren E."/>
            <person name="Tautz D."/>
            <person name="Vattahil S."/>
            <person name="Villasana D."/>
            <person name="White C.S."/>
            <person name="Wright R."/>
            <person name="Park Y."/>
            <person name="Beeman R.W."/>
            <person name="Lord J."/>
            <person name="Oppert B."/>
            <person name="Lorenzen M."/>
            <person name="Brown S."/>
            <person name="Wang L."/>
            <person name="Savard J."/>
            <person name="Tautz D."/>
            <person name="Richards S."/>
            <person name="Weinstock G."/>
            <person name="Gibbs R.A."/>
            <person name="Liu Y."/>
            <person name="Worley K."/>
            <person name="Weinstock G."/>
            <person name="Elsik C.G."/>
            <person name="Reese J.T."/>
            <person name="Elhaik E."/>
            <person name="Landan G."/>
            <person name="Graur D."/>
            <person name="Arensburger P."/>
            <person name="Atkinson P."/>
            <person name="Beeman R.W."/>
            <person name="Beidler J."/>
            <person name="Brown S.J."/>
            <person name="Demuth J.P."/>
            <person name="Drury D.W."/>
            <person name="Du Y.Z."/>
            <person name="Fujiwara H."/>
            <person name="Lorenzen M."/>
            <person name="Maselli V."/>
            <person name="Osanai M."/>
            <person name="Park Y."/>
            <person name="Robertson H.M."/>
            <person name="Tu Z."/>
            <person name="Wang J.J."/>
            <person name="Wang S."/>
            <person name="Richards S."/>
            <person name="Song H."/>
            <person name="Zhang L."/>
            <person name="Sodergren E."/>
            <person name="Werner D."/>
            <person name="Stanke M."/>
            <person name="Morgenstern B."/>
            <person name="Solovyev V."/>
            <person name="Kosarev P."/>
            <person name="Brown G."/>
            <person name="Chen H.C."/>
            <person name="Ermolaeva O."/>
            <person name="Hlavina W."/>
            <person name="Kapustin Y."/>
            <person name="Kiryutin B."/>
            <person name="Kitts P."/>
            <person name="Maglott D."/>
            <person name="Pruitt K."/>
            <person name="Sapojnikov V."/>
            <person name="Souvorov A."/>
            <person name="Mackey A.J."/>
            <person name="Waterhouse R.M."/>
            <person name="Wyder S."/>
            <person name="Zdobnov E.M."/>
            <person name="Zdobnov E.M."/>
            <person name="Wyder S."/>
            <person name="Kriventseva E.V."/>
            <person name="Kadowaki T."/>
            <person name="Bork P."/>
            <person name="Aranda M."/>
            <person name="Bao R."/>
            <person name="Beermann A."/>
            <person name="Berns N."/>
            <person name="Bolognesi R."/>
            <person name="Bonneton F."/>
            <person name="Bopp D."/>
            <person name="Brown S.J."/>
            <person name="Bucher G."/>
            <person name="Butts T."/>
            <person name="Chaumot A."/>
            <person name="Denell R.E."/>
            <person name="Ferrier D.E."/>
            <person name="Friedrich M."/>
            <person name="Gordon C.M."/>
            <person name="Jindra M."/>
            <person name="Klingler M."/>
            <person name="Lan Q."/>
            <person name="Lattorff H.M."/>
            <person name="Laudet V."/>
            <person name="von Levetsow C."/>
            <person name="Liu Z."/>
            <person name="Lutz R."/>
            <person name="Lynch J.A."/>
            <person name="da Fonseca R.N."/>
            <person name="Posnien N."/>
            <person name="Reuter R."/>
            <person name="Roth S."/>
            <person name="Savard J."/>
            <person name="Schinko J.B."/>
            <person name="Schmitt C."/>
            <person name="Schoppmeier M."/>
            <person name="Schroder R."/>
            <person name="Shippy T.D."/>
            <person name="Simonnet F."/>
            <person name="Marques-Souza H."/>
            <person name="Tautz D."/>
            <person name="Tomoyasu Y."/>
            <person name="Trauner J."/>
            <person name="Van der Zee M."/>
            <person name="Vervoort M."/>
            <person name="Wittkopp N."/>
            <person name="Wimmer E.A."/>
            <person name="Yang X."/>
            <person name="Jones A.K."/>
            <person name="Sattelle D.B."/>
            <person name="Ebert P.R."/>
            <person name="Nelson D."/>
            <person name="Scott J.G."/>
            <person name="Beeman R.W."/>
            <person name="Muthukrishnan S."/>
            <person name="Kramer K.J."/>
            <person name="Arakane Y."/>
            <person name="Beeman R.W."/>
            <person name="Zhu Q."/>
            <person name="Hogenkamp D."/>
            <person name="Dixit R."/>
            <person name="Oppert B."/>
            <person name="Jiang H."/>
            <person name="Zou Z."/>
            <person name="Marshall J."/>
            <person name="Elpidina E."/>
            <person name="Vinokurov K."/>
            <person name="Oppert C."/>
            <person name="Zou Z."/>
            <person name="Evans J."/>
            <person name="Lu Z."/>
            <person name="Zhao P."/>
            <person name="Sumathipala N."/>
            <person name="Altincicek B."/>
            <person name="Vilcinskas A."/>
            <person name="Williams M."/>
            <person name="Hultmark D."/>
            <person name="Hetru C."/>
            <person name="Jiang H."/>
            <person name="Grimmelikhuijzen C.J."/>
            <person name="Hauser F."/>
            <person name="Cazzamali G."/>
            <person name="Williamson M."/>
            <person name="Park Y."/>
            <person name="Li B."/>
            <person name="Tanaka Y."/>
            <person name="Predel R."/>
            <person name="Neupert S."/>
            <person name="Schachtner J."/>
            <person name="Verleyen P."/>
            <person name="Raible F."/>
            <person name="Bork P."/>
            <person name="Friedrich M."/>
            <person name="Walden K.K."/>
            <person name="Robertson H.M."/>
            <person name="Angeli S."/>
            <person name="Foret S."/>
            <person name="Bucher G."/>
            <person name="Schuetz S."/>
            <person name="Maleszka R."/>
            <person name="Wimmer E.A."/>
            <person name="Beeman R.W."/>
            <person name="Lorenzen M."/>
            <person name="Tomoyasu Y."/>
            <person name="Miller S.C."/>
            <person name="Grossmann D."/>
            <person name="Bucher G."/>
        </authorList>
    </citation>
    <scope>NUCLEOTIDE SEQUENCE [LARGE SCALE GENOMIC DNA]</scope>
    <source>
        <strain evidence="2 3">Georgia GA2</strain>
    </source>
</reference>
<dbReference type="AlphaFoldDB" id="A0A139WER3"/>
<keyword evidence="1" id="KW-1133">Transmembrane helix</keyword>
<keyword evidence="1" id="KW-0812">Transmembrane</keyword>
<gene>
    <name evidence="2" type="primary">AUGUSTUS-3.0.2_33824</name>
    <name evidence="2" type="ORF">TcasGA2_TC033824</name>
</gene>
<evidence type="ECO:0000313" key="2">
    <source>
        <dbReference type="EMBL" id="KYB26341.1"/>
    </source>
</evidence>
<protein>
    <submittedName>
        <fullName evidence="2">Uncharacterized protein</fullName>
    </submittedName>
</protein>
<keyword evidence="1" id="KW-0472">Membrane</keyword>